<feature type="binding site" evidence="8">
    <location>
        <position position="286"/>
    </location>
    <ligand>
        <name>Mg(2+)</name>
        <dbReference type="ChEBI" id="CHEBI:18420"/>
    </ligand>
</feature>
<dbReference type="Proteomes" id="UP000622653">
    <property type="component" value="Unassembled WGS sequence"/>
</dbReference>
<reference evidence="11" key="1">
    <citation type="submission" date="2020-11" db="EMBL/GenBank/DDBJ databases">
        <title>Multidrug resistant novel bacterium Savagea serpentis sp. nov., isolated from the scats of a vine snake (Ahaetulla nasuta).</title>
        <authorList>
            <person name="Venkata Ramana V."/>
            <person name="Vikas Patil S."/>
            <person name="Yogita Lugani V."/>
        </authorList>
    </citation>
    <scope>NUCLEOTIDE SEQUENCE</scope>
    <source>
        <strain evidence="11">SN6</strain>
    </source>
</reference>
<keyword evidence="10" id="KW-1133">Transmembrane helix</keyword>
<gene>
    <name evidence="11" type="ORF">IRY55_06485</name>
</gene>
<dbReference type="CDD" id="cd16012">
    <property type="entry name" value="ALP"/>
    <property type="match status" value="1"/>
</dbReference>
<protein>
    <submittedName>
        <fullName evidence="11">Alkaline phosphatase</fullName>
    </submittedName>
</protein>
<evidence type="ECO:0000256" key="9">
    <source>
        <dbReference type="RuleBase" id="RU003946"/>
    </source>
</evidence>
<dbReference type="PROSITE" id="PS00123">
    <property type="entry name" value="ALKALINE_PHOSPHATASE"/>
    <property type="match status" value="1"/>
</dbReference>
<dbReference type="GO" id="GO:0046872">
    <property type="term" value="F:metal ion binding"/>
    <property type="evidence" value="ECO:0007669"/>
    <property type="project" value="UniProtKB-KW"/>
</dbReference>
<organism evidence="11 12">
    <name type="scientific">Savagea serpentis</name>
    <dbReference type="NCBI Taxonomy" id="2785297"/>
    <lineage>
        <taxon>Bacteria</taxon>
        <taxon>Bacillati</taxon>
        <taxon>Bacillota</taxon>
        <taxon>Bacilli</taxon>
        <taxon>Bacillales</taxon>
        <taxon>Caryophanaceae</taxon>
        <taxon>Savagea</taxon>
    </lineage>
</organism>
<keyword evidence="10" id="KW-0472">Membrane</keyword>
<keyword evidence="12" id="KW-1185">Reference proteome</keyword>
<dbReference type="PANTHER" id="PTHR11596:SF5">
    <property type="entry name" value="ALKALINE PHOSPHATASE"/>
    <property type="match status" value="1"/>
</dbReference>
<dbReference type="EMBL" id="JADKPV010000002">
    <property type="protein sequence ID" value="MBF4501012.1"/>
    <property type="molecule type" value="Genomic_DNA"/>
</dbReference>
<evidence type="ECO:0000256" key="10">
    <source>
        <dbReference type="SAM" id="Phobius"/>
    </source>
</evidence>
<evidence type="ECO:0000256" key="1">
    <source>
        <dbReference type="ARBA" id="ARBA00005984"/>
    </source>
</evidence>
<feature type="binding site" evidence="8">
    <location>
        <position position="156"/>
    </location>
    <ligand>
        <name>Mg(2+)</name>
        <dbReference type="ChEBI" id="CHEBI:18420"/>
    </ligand>
</feature>
<feature type="binding site" evidence="8">
    <location>
        <position position="295"/>
    </location>
    <ligand>
        <name>Zn(2+)</name>
        <dbReference type="ChEBI" id="CHEBI:29105"/>
        <label>2</label>
    </ligand>
</feature>
<evidence type="ECO:0000313" key="11">
    <source>
        <dbReference type="EMBL" id="MBF4501012.1"/>
    </source>
</evidence>
<evidence type="ECO:0000256" key="3">
    <source>
        <dbReference type="ARBA" id="ARBA00022723"/>
    </source>
</evidence>
<feature type="binding site" evidence="8">
    <location>
        <position position="434"/>
    </location>
    <ligand>
        <name>Zn(2+)</name>
        <dbReference type="ChEBI" id="CHEBI:29105"/>
        <label>1</label>
    </ligand>
</feature>
<dbReference type="AlphaFoldDB" id="A0A8J7G4D2"/>
<evidence type="ECO:0000256" key="7">
    <source>
        <dbReference type="PIRSR" id="PIRSR601952-1"/>
    </source>
</evidence>
<comment type="cofactor">
    <cofactor evidence="8">
        <name>Mg(2+)</name>
        <dbReference type="ChEBI" id="CHEBI:18420"/>
    </cofactor>
    <text evidence="8">Binds 1 Mg(2+) ion.</text>
</comment>
<dbReference type="GO" id="GO:0004035">
    <property type="term" value="F:alkaline phosphatase activity"/>
    <property type="evidence" value="ECO:0007669"/>
    <property type="project" value="TreeGrafter"/>
</dbReference>
<evidence type="ECO:0000256" key="5">
    <source>
        <dbReference type="ARBA" id="ARBA00022833"/>
    </source>
</evidence>
<comment type="cofactor">
    <cofactor evidence="8">
        <name>Zn(2+)</name>
        <dbReference type="ChEBI" id="CHEBI:29105"/>
    </cofactor>
    <text evidence="8">Binds 2 Zn(2+) ions.</text>
</comment>
<dbReference type="InterPro" id="IPR001952">
    <property type="entry name" value="Alkaline_phosphatase"/>
</dbReference>
<proteinExistence type="inferred from homology"/>
<keyword evidence="3 8" id="KW-0479">Metal-binding</keyword>
<dbReference type="RefSeq" id="WP_194562496.1">
    <property type="nucleotide sequence ID" value="NZ_JADKPV010000002.1"/>
</dbReference>
<feature type="binding site" evidence="8">
    <location>
        <position position="51"/>
    </location>
    <ligand>
        <name>Mg(2+)</name>
        <dbReference type="ChEBI" id="CHEBI:18420"/>
    </ligand>
</feature>
<keyword evidence="2" id="KW-0597">Phosphoprotein</keyword>
<feature type="binding site" evidence="8">
    <location>
        <position position="51"/>
    </location>
    <ligand>
        <name>Zn(2+)</name>
        <dbReference type="ChEBI" id="CHEBI:29105"/>
        <label>2</label>
    </ligand>
</feature>
<name>A0A8J7G4D2_9BACL</name>
<evidence type="ECO:0000256" key="4">
    <source>
        <dbReference type="ARBA" id="ARBA00022801"/>
    </source>
</evidence>
<evidence type="ECO:0000256" key="6">
    <source>
        <dbReference type="ARBA" id="ARBA00022842"/>
    </source>
</evidence>
<dbReference type="InterPro" id="IPR018299">
    <property type="entry name" value="Alkaline_phosphatase_AS"/>
</dbReference>
<evidence type="ECO:0000313" key="12">
    <source>
        <dbReference type="Proteomes" id="UP000622653"/>
    </source>
</evidence>
<comment type="caution">
    <text evidence="11">The sequence shown here is derived from an EMBL/GenBank/DDBJ whole genome shotgun (WGS) entry which is preliminary data.</text>
</comment>
<keyword evidence="10" id="KW-0812">Transmembrane</keyword>
<keyword evidence="4" id="KW-0378">Hydrolase</keyword>
<dbReference type="SUPFAM" id="SSF53649">
    <property type="entry name" value="Alkaline phosphatase-like"/>
    <property type="match status" value="1"/>
</dbReference>
<comment type="similarity">
    <text evidence="1 9">Belongs to the alkaline phosphatase family.</text>
</comment>
<dbReference type="Gene3D" id="3.40.720.10">
    <property type="entry name" value="Alkaline Phosphatase, subunit A"/>
    <property type="match status" value="1"/>
</dbReference>
<feature type="active site" description="Phosphoserine intermediate" evidence="7">
    <location>
        <position position="103"/>
    </location>
</feature>
<feature type="transmembrane region" description="Helical" evidence="10">
    <location>
        <begin position="5"/>
        <end position="23"/>
    </location>
</feature>
<dbReference type="InterPro" id="IPR017850">
    <property type="entry name" value="Alkaline_phosphatase_core_sf"/>
</dbReference>
<sequence>MQKKWLGVISAIVLVAIVGFFMLKDAGKSEAQEEATEQKEKSKNLIVLIGDGMGIPQVTLSRIYAQQYLNKDRLFIDDYLVGTNSTNADRNTETGESGIVTDSAASGTAFATGNKTYNGAIAVTNEEVARPVASILEAAQHANKATGLISTARITHATPAVYMSHVRSRNNENAIASQYATSGIDVLLGGGERHFVATEEEAMYGKTNREDGVNLMETFEKEGYDVVRTKDDLMKADGEKLIGFFSNTHIPYNLDRDEAVPTLKEQFEAAVKVLEKNDEGFVIMIEGGRIDHAGHANDLHSVVQEMLEFDEVFQAAIEYAKKQGDTSVIATADHETGGLTIGSQNIYDAYLDVFEKVTASSETIGPELEEAETDEQLRAIVKKYTSIDDLETDEMEILRDGLLWDRSVSSYGREGAFNAIIAKRGIFGWTGHGHTGVDVGVYGYGPAAELLRGFNDNTDFAKAGAEALGLNLEEATKQLQERYAYPKFMENDEGVPLFPMEPLAQFFDWTYDGKIAKNNGVEIAFQNNEAQWNGESVPTITSQEQLYVPFEVVQALTKQELEWDSLSERIVLQP</sequence>
<evidence type="ECO:0000256" key="2">
    <source>
        <dbReference type="ARBA" id="ARBA00022553"/>
    </source>
</evidence>
<dbReference type="PRINTS" id="PR00113">
    <property type="entry name" value="ALKPHPHTASE"/>
</dbReference>
<feature type="binding site" evidence="8">
    <location>
        <position position="158"/>
    </location>
    <ligand>
        <name>Mg(2+)</name>
        <dbReference type="ChEBI" id="CHEBI:18420"/>
    </ligand>
</feature>
<feature type="binding site" evidence="8">
    <location>
        <position position="334"/>
    </location>
    <ligand>
        <name>Zn(2+)</name>
        <dbReference type="ChEBI" id="CHEBI:29105"/>
        <label>2</label>
    </ligand>
</feature>
<dbReference type="Gene3D" id="1.10.60.40">
    <property type="match status" value="1"/>
</dbReference>
<keyword evidence="6 8" id="KW-0460">Magnesium</keyword>
<accession>A0A8J7G4D2</accession>
<keyword evidence="5 8" id="KW-0862">Zinc</keyword>
<dbReference type="PANTHER" id="PTHR11596">
    <property type="entry name" value="ALKALINE PHOSPHATASE"/>
    <property type="match status" value="1"/>
</dbReference>
<dbReference type="Pfam" id="PF00245">
    <property type="entry name" value="Alk_phosphatase"/>
    <property type="match status" value="1"/>
</dbReference>
<feature type="binding site" evidence="8">
    <location>
        <position position="333"/>
    </location>
    <ligand>
        <name>Zn(2+)</name>
        <dbReference type="ChEBI" id="CHEBI:29105"/>
        <label>2</label>
    </ligand>
</feature>
<dbReference type="SMART" id="SM00098">
    <property type="entry name" value="alkPPc"/>
    <property type="match status" value="1"/>
</dbReference>
<evidence type="ECO:0000256" key="8">
    <source>
        <dbReference type="PIRSR" id="PIRSR601952-2"/>
    </source>
</evidence>
<feature type="binding site" evidence="8">
    <location>
        <position position="291"/>
    </location>
    <ligand>
        <name>Zn(2+)</name>
        <dbReference type="ChEBI" id="CHEBI:29105"/>
        <label>2</label>
    </ligand>
</feature>